<sequence>MTDPLVFPVGLLVGTYQDPGDADGHHHEIRRGAQIHELTDAEFVTWMFAHGAPEGVDGPWTEPALLRHLAAQRLPRPAELVDGLLTRRLLAEVPPDDAVTFARTHRVVPTMLGLGNSSDEPGLYSIGLLGQERIRVSRLVFELWTWGHLDEDLWHACETIAALEKAPDAAPPADGPGEILDGFLGTLHGLLNAQAAYVDPVERS</sequence>
<dbReference type="EMBL" id="BOPG01000081">
    <property type="protein sequence ID" value="GIJ62629.1"/>
    <property type="molecule type" value="Genomic_DNA"/>
</dbReference>
<reference evidence="1" key="1">
    <citation type="submission" date="2021-01" db="EMBL/GenBank/DDBJ databases">
        <title>Whole genome shotgun sequence of Virgisporangium aurantiacum NBRC 16421.</title>
        <authorList>
            <person name="Komaki H."/>
            <person name="Tamura T."/>
        </authorList>
    </citation>
    <scope>NUCLEOTIDE SEQUENCE</scope>
    <source>
        <strain evidence="1">NBRC 16421</strain>
    </source>
</reference>
<proteinExistence type="predicted"/>
<gene>
    <name evidence="1" type="ORF">Vau01_101450</name>
</gene>
<evidence type="ECO:0000313" key="1">
    <source>
        <dbReference type="EMBL" id="GIJ62629.1"/>
    </source>
</evidence>
<organism evidence="1 2">
    <name type="scientific">Virgisporangium aurantiacum</name>
    <dbReference type="NCBI Taxonomy" id="175570"/>
    <lineage>
        <taxon>Bacteria</taxon>
        <taxon>Bacillati</taxon>
        <taxon>Actinomycetota</taxon>
        <taxon>Actinomycetes</taxon>
        <taxon>Micromonosporales</taxon>
        <taxon>Micromonosporaceae</taxon>
        <taxon>Virgisporangium</taxon>
    </lineage>
</organism>
<dbReference type="AlphaFoldDB" id="A0A8J3ZED6"/>
<protein>
    <submittedName>
        <fullName evidence="1">Uncharacterized protein</fullName>
    </submittedName>
</protein>
<dbReference type="RefSeq" id="WP_204008398.1">
    <property type="nucleotide sequence ID" value="NZ_BOPG01000081.1"/>
</dbReference>
<name>A0A8J3ZED6_9ACTN</name>
<dbReference type="Proteomes" id="UP000612585">
    <property type="component" value="Unassembled WGS sequence"/>
</dbReference>
<accession>A0A8J3ZED6</accession>
<evidence type="ECO:0000313" key="2">
    <source>
        <dbReference type="Proteomes" id="UP000612585"/>
    </source>
</evidence>
<comment type="caution">
    <text evidence="1">The sequence shown here is derived from an EMBL/GenBank/DDBJ whole genome shotgun (WGS) entry which is preliminary data.</text>
</comment>
<keyword evidence="2" id="KW-1185">Reference proteome</keyword>